<proteinExistence type="predicted"/>
<dbReference type="EMBL" id="UOFH01000045">
    <property type="protein sequence ID" value="VAW58949.1"/>
    <property type="molecule type" value="Genomic_DNA"/>
</dbReference>
<sequence length="176" mass="19579">MKTVSFKVFILSVFLVSVSGCSASFDKREMVLHDYRSGKTQPYSVSVSVGDNNAESEIGHVPVPHSDLQYAIEESIRESKVFEKVISSDKGEYLLNVMIFTLQQPIFGFDFTVKIEAGWTLTKAGGKMVWQKLIKSQYTATTDDAFAAQIRFRLANDGAIRNNITQGLKALSNLNL</sequence>
<gene>
    <name evidence="1" type="ORF">MNBD_GAMMA08-228</name>
</gene>
<accession>A0A3B0XBP1</accession>
<organism evidence="1">
    <name type="scientific">hydrothermal vent metagenome</name>
    <dbReference type="NCBI Taxonomy" id="652676"/>
    <lineage>
        <taxon>unclassified sequences</taxon>
        <taxon>metagenomes</taxon>
        <taxon>ecological metagenomes</taxon>
    </lineage>
</organism>
<evidence type="ECO:0008006" key="2">
    <source>
        <dbReference type="Google" id="ProtNLM"/>
    </source>
</evidence>
<reference evidence="1" key="1">
    <citation type="submission" date="2018-06" db="EMBL/GenBank/DDBJ databases">
        <authorList>
            <person name="Zhirakovskaya E."/>
        </authorList>
    </citation>
    <scope>NUCLEOTIDE SEQUENCE</scope>
</reference>
<dbReference type="PROSITE" id="PS51257">
    <property type="entry name" value="PROKAR_LIPOPROTEIN"/>
    <property type="match status" value="1"/>
</dbReference>
<evidence type="ECO:0000313" key="1">
    <source>
        <dbReference type="EMBL" id="VAW58949.1"/>
    </source>
</evidence>
<dbReference type="AlphaFoldDB" id="A0A3B0XBP1"/>
<protein>
    <recommendedName>
        <fullName evidence="2">Lipoprotein</fullName>
    </recommendedName>
</protein>
<name>A0A3B0XBP1_9ZZZZ</name>